<organism evidence="1 2">
    <name type="scientific">Arachis hypogaea</name>
    <name type="common">Peanut</name>
    <dbReference type="NCBI Taxonomy" id="3818"/>
    <lineage>
        <taxon>Eukaryota</taxon>
        <taxon>Viridiplantae</taxon>
        <taxon>Streptophyta</taxon>
        <taxon>Embryophyta</taxon>
        <taxon>Tracheophyta</taxon>
        <taxon>Spermatophyta</taxon>
        <taxon>Magnoliopsida</taxon>
        <taxon>eudicotyledons</taxon>
        <taxon>Gunneridae</taxon>
        <taxon>Pentapetalae</taxon>
        <taxon>rosids</taxon>
        <taxon>fabids</taxon>
        <taxon>Fabales</taxon>
        <taxon>Fabaceae</taxon>
        <taxon>Papilionoideae</taxon>
        <taxon>50 kb inversion clade</taxon>
        <taxon>dalbergioids sensu lato</taxon>
        <taxon>Dalbergieae</taxon>
        <taxon>Pterocarpus clade</taxon>
        <taxon>Arachis</taxon>
    </lineage>
</organism>
<protein>
    <submittedName>
        <fullName evidence="1">Uncharacterized protein</fullName>
    </submittedName>
</protein>
<dbReference type="Proteomes" id="UP000289738">
    <property type="component" value="Chromosome A06"/>
</dbReference>
<sequence>MRSIIDKITIWMRLPGLPIELYDRTIMRRIRNLIGRVVKVDDNIAKLSRGKFSRFRMKVDLAKPLMERYMVIGEDYQVEYEGIHQICFACEKIDHDKKKLCHEKTINKTSNK</sequence>
<evidence type="ECO:0000313" key="1">
    <source>
        <dbReference type="EMBL" id="RYR52589.1"/>
    </source>
</evidence>
<dbReference type="InterPro" id="IPR040256">
    <property type="entry name" value="At4g02000-like"/>
</dbReference>
<accession>A0A445CNU3</accession>
<dbReference type="PANTHER" id="PTHR31286">
    <property type="entry name" value="GLYCINE-RICH CELL WALL STRUCTURAL PROTEIN 1.8-LIKE"/>
    <property type="match status" value="1"/>
</dbReference>
<name>A0A445CNU3_ARAHY</name>
<comment type="caution">
    <text evidence="1">The sequence shown here is derived from an EMBL/GenBank/DDBJ whole genome shotgun (WGS) entry which is preliminary data.</text>
</comment>
<evidence type="ECO:0000313" key="2">
    <source>
        <dbReference type="Proteomes" id="UP000289738"/>
    </source>
</evidence>
<dbReference type="STRING" id="3818.A0A445CNU3"/>
<dbReference type="AlphaFoldDB" id="A0A445CNU3"/>
<dbReference type="PANTHER" id="PTHR31286:SF99">
    <property type="entry name" value="DUF4283 DOMAIN-CONTAINING PROTEIN"/>
    <property type="match status" value="1"/>
</dbReference>
<gene>
    <name evidence="1" type="ORF">Ahy_A06g027484</name>
</gene>
<proteinExistence type="predicted"/>
<reference evidence="1 2" key="1">
    <citation type="submission" date="2019-01" db="EMBL/GenBank/DDBJ databases">
        <title>Sequencing of cultivated peanut Arachis hypogaea provides insights into genome evolution and oil improvement.</title>
        <authorList>
            <person name="Chen X."/>
        </authorList>
    </citation>
    <scope>NUCLEOTIDE SEQUENCE [LARGE SCALE GENOMIC DNA]</scope>
    <source>
        <strain evidence="2">cv. Fuhuasheng</strain>
        <tissue evidence="1">Leaves</tissue>
    </source>
</reference>
<dbReference type="EMBL" id="SDMP01000006">
    <property type="protein sequence ID" value="RYR52589.1"/>
    <property type="molecule type" value="Genomic_DNA"/>
</dbReference>
<keyword evidence="2" id="KW-1185">Reference proteome</keyword>